<sequence>MSPHSSVHQRTGIDDLPVELFEEIISHLNIPSIKSLSRTSSTLRIICFPHISRTLSFSLHKSSTFFVDFKGCTPMPCFRTIKLTFVNDNISSGLLPWCTRAHTVRISATNLRNTAILPSLSVLRELELSYVTFWVVDDYFRLLENLPPTLKRLKAHRINFHRSRPPVYATVGRGVALEYLDTDKAQDLSVILRDGCPISLTSLRVASVPQCHSHDLKDLIQRAPRLLDLRVDFERIKDLPVALPLPNLKSFSIVNVTDLPNTIIQLLSTPSRLEVLNLTFPLRWLIGFAGLDNLVIALSQPKFGKLRALNLQIMKPLFPSSRDHEGVFKERVQRFRRRLEELGLSSKIRFTAKLVEDRLRCECEIQNEGLGKGLDRYGNDARNEGPYIVAYELNGVRKEKRWHDRKRDYHRLIIVACNGGYCLHLFGGAQRADEE</sequence>
<organism evidence="2 3">
    <name type="scientific">Armillaria gallica</name>
    <name type="common">Bulbous honey fungus</name>
    <name type="synonym">Armillaria bulbosa</name>
    <dbReference type="NCBI Taxonomy" id="47427"/>
    <lineage>
        <taxon>Eukaryota</taxon>
        <taxon>Fungi</taxon>
        <taxon>Dikarya</taxon>
        <taxon>Basidiomycota</taxon>
        <taxon>Agaricomycotina</taxon>
        <taxon>Agaricomycetes</taxon>
        <taxon>Agaricomycetidae</taxon>
        <taxon>Agaricales</taxon>
        <taxon>Marasmiineae</taxon>
        <taxon>Physalacriaceae</taxon>
        <taxon>Armillaria</taxon>
    </lineage>
</organism>
<dbReference type="OrthoDB" id="2924981at2759"/>
<dbReference type="InterPro" id="IPR032675">
    <property type="entry name" value="LRR_dom_sf"/>
</dbReference>
<name>A0A2H3CVX6_ARMGA</name>
<evidence type="ECO:0000313" key="2">
    <source>
        <dbReference type="EMBL" id="PBK87179.1"/>
    </source>
</evidence>
<dbReference type="EMBL" id="KZ293680">
    <property type="protein sequence ID" value="PBK87179.1"/>
    <property type="molecule type" value="Genomic_DNA"/>
</dbReference>
<dbReference type="InterPro" id="IPR036047">
    <property type="entry name" value="F-box-like_dom_sf"/>
</dbReference>
<dbReference type="PROSITE" id="PS50181">
    <property type="entry name" value="FBOX"/>
    <property type="match status" value="1"/>
</dbReference>
<feature type="domain" description="F-box" evidence="1">
    <location>
        <begin position="10"/>
        <end position="46"/>
    </location>
</feature>
<dbReference type="InterPro" id="IPR001810">
    <property type="entry name" value="F-box_dom"/>
</dbReference>
<evidence type="ECO:0000259" key="1">
    <source>
        <dbReference type="PROSITE" id="PS50181"/>
    </source>
</evidence>
<dbReference type="Proteomes" id="UP000217790">
    <property type="component" value="Unassembled WGS sequence"/>
</dbReference>
<keyword evidence="3" id="KW-1185">Reference proteome</keyword>
<dbReference type="InParanoid" id="A0A2H3CVX6"/>
<dbReference type="SUPFAM" id="SSF81383">
    <property type="entry name" value="F-box domain"/>
    <property type="match status" value="1"/>
</dbReference>
<protein>
    <recommendedName>
        <fullName evidence="1">F-box domain-containing protein</fullName>
    </recommendedName>
</protein>
<dbReference type="SUPFAM" id="SSF52047">
    <property type="entry name" value="RNI-like"/>
    <property type="match status" value="1"/>
</dbReference>
<dbReference type="Gene3D" id="3.80.10.10">
    <property type="entry name" value="Ribonuclease Inhibitor"/>
    <property type="match status" value="1"/>
</dbReference>
<dbReference type="OMA" id="NLQIMKP"/>
<reference evidence="3" key="1">
    <citation type="journal article" date="2017" name="Nat. Ecol. Evol.">
        <title>Genome expansion and lineage-specific genetic innovations in the forest pathogenic fungi Armillaria.</title>
        <authorList>
            <person name="Sipos G."/>
            <person name="Prasanna A.N."/>
            <person name="Walter M.C."/>
            <person name="O'Connor E."/>
            <person name="Balint B."/>
            <person name="Krizsan K."/>
            <person name="Kiss B."/>
            <person name="Hess J."/>
            <person name="Varga T."/>
            <person name="Slot J."/>
            <person name="Riley R."/>
            <person name="Boka B."/>
            <person name="Rigling D."/>
            <person name="Barry K."/>
            <person name="Lee J."/>
            <person name="Mihaltcheva S."/>
            <person name="LaButti K."/>
            <person name="Lipzen A."/>
            <person name="Waldron R."/>
            <person name="Moloney N.M."/>
            <person name="Sperisen C."/>
            <person name="Kredics L."/>
            <person name="Vagvoelgyi C."/>
            <person name="Patrignani A."/>
            <person name="Fitzpatrick D."/>
            <person name="Nagy I."/>
            <person name="Doyle S."/>
            <person name="Anderson J.B."/>
            <person name="Grigoriev I.V."/>
            <person name="Gueldener U."/>
            <person name="Muensterkoetter M."/>
            <person name="Nagy L.G."/>
        </authorList>
    </citation>
    <scope>NUCLEOTIDE SEQUENCE [LARGE SCALE GENOMIC DNA]</scope>
    <source>
        <strain evidence="3">Ar21-2</strain>
    </source>
</reference>
<gene>
    <name evidence="2" type="ORF">ARMGADRAFT_1035073</name>
</gene>
<dbReference type="Pfam" id="PF00646">
    <property type="entry name" value="F-box"/>
    <property type="match status" value="1"/>
</dbReference>
<accession>A0A2H3CVX6</accession>
<dbReference type="AlphaFoldDB" id="A0A2H3CVX6"/>
<evidence type="ECO:0000313" key="3">
    <source>
        <dbReference type="Proteomes" id="UP000217790"/>
    </source>
</evidence>
<proteinExistence type="predicted"/>